<feature type="compositionally biased region" description="Basic residues" evidence="1">
    <location>
        <begin position="201"/>
        <end position="210"/>
    </location>
</feature>
<proteinExistence type="predicted"/>
<organism evidence="3 4">
    <name type="scientific">Stenotrophomonas lacuserhaii</name>
    <dbReference type="NCBI Taxonomy" id="2760084"/>
    <lineage>
        <taxon>Bacteria</taxon>
        <taxon>Pseudomonadati</taxon>
        <taxon>Pseudomonadota</taxon>
        <taxon>Gammaproteobacteria</taxon>
        <taxon>Lysobacterales</taxon>
        <taxon>Lysobacteraceae</taxon>
        <taxon>Stenotrophomonas</taxon>
    </lineage>
</organism>
<sequence length="333" mass="35143">MTAASASLSPTAAGALSAFLRGVERRALVVAELQTGDGARAEQALVAVMRAFAAVASDLPMAQWPPRFWALLAARQALRDTPTGRWEGPLAHLGNLEPLIRLALLLRIGAGLDEDTAARLLDTDVDGYQEALAAACPRDRQGNPDAQAWRGLAEQVQQQIRELPAQRLKELQQPVAAGRKDDAPKTWRAPAAEQHTPSAPPRRRSSQQRRWRGPAILLGTVLVLLLAGLGWRAWQGRVPDAPAVVPEGAVGEAGPVTVEALEGDAPKVAAAAADPMATEDAAMLADRDFPLLADADLHAWSAAGGPLPVDESQARPTRPEPVAAALETAAADE</sequence>
<feature type="transmembrane region" description="Helical" evidence="2">
    <location>
        <begin position="211"/>
        <end position="234"/>
    </location>
</feature>
<protein>
    <recommendedName>
        <fullName evidence="5">Transmembrane protein</fullName>
    </recommendedName>
</protein>
<feature type="region of interest" description="Disordered" evidence="1">
    <location>
        <begin position="174"/>
        <end position="210"/>
    </location>
</feature>
<keyword evidence="4" id="KW-1185">Reference proteome</keyword>
<dbReference type="RefSeq" id="WP_191769525.1">
    <property type="nucleotide sequence ID" value="NZ_JACSQS010000003.1"/>
</dbReference>
<evidence type="ECO:0000256" key="2">
    <source>
        <dbReference type="SAM" id="Phobius"/>
    </source>
</evidence>
<keyword evidence="2" id="KW-0812">Transmembrane</keyword>
<evidence type="ECO:0000256" key="1">
    <source>
        <dbReference type="SAM" id="MobiDB-lite"/>
    </source>
</evidence>
<keyword evidence="2" id="KW-0472">Membrane</keyword>
<dbReference type="Proteomes" id="UP000636938">
    <property type="component" value="Unassembled WGS sequence"/>
</dbReference>
<accession>A0A8X8FZ52</accession>
<evidence type="ECO:0000313" key="3">
    <source>
        <dbReference type="EMBL" id="MBD7953585.1"/>
    </source>
</evidence>
<dbReference type="AlphaFoldDB" id="A0A8X8FZ52"/>
<evidence type="ECO:0000313" key="4">
    <source>
        <dbReference type="Proteomes" id="UP000636938"/>
    </source>
</evidence>
<evidence type="ECO:0008006" key="5">
    <source>
        <dbReference type="Google" id="ProtNLM"/>
    </source>
</evidence>
<comment type="caution">
    <text evidence="3">The sequence shown here is derived from an EMBL/GenBank/DDBJ whole genome shotgun (WGS) entry which is preliminary data.</text>
</comment>
<reference evidence="3 4" key="1">
    <citation type="submission" date="2020-08" db="EMBL/GenBank/DDBJ databases">
        <title>A Genomic Blueprint of the Chicken Gut Microbiome.</title>
        <authorList>
            <person name="Gilroy R."/>
            <person name="Ravi A."/>
            <person name="Getino M."/>
            <person name="Pursley I."/>
            <person name="Horton D.L."/>
            <person name="Alikhan N.-F."/>
            <person name="Baker D."/>
            <person name="Gharbi K."/>
            <person name="Hall N."/>
            <person name="Watson M."/>
            <person name="Adriaenssens E.M."/>
            <person name="Foster-Nyarko E."/>
            <person name="Jarju S."/>
            <person name="Secka A."/>
            <person name="Antonio M."/>
            <person name="Oren A."/>
            <person name="Chaudhuri R."/>
            <person name="La Ragione R.M."/>
            <person name="Hildebrand F."/>
            <person name="Pallen M.J."/>
        </authorList>
    </citation>
    <scope>NUCLEOTIDE SEQUENCE [LARGE SCALE GENOMIC DNA]</scope>
    <source>
        <strain evidence="3 4">Sa5BUN4</strain>
    </source>
</reference>
<dbReference type="EMBL" id="JACSQS010000003">
    <property type="protein sequence ID" value="MBD7953585.1"/>
    <property type="molecule type" value="Genomic_DNA"/>
</dbReference>
<gene>
    <name evidence="3" type="ORF">H9654_05125</name>
</gene>
<name>A0A8X8FZ52_9GAMM</name>
<keyword evidence="2" id="KW-1133">Transmembrane helix</keyword>